<evidence type="ECO:0000313" key="9">
    <source>
        <dbReference type="Proteomes" id="UP000199468"/>
    </source>
</evidence>
<feature type="transmembrane region" description="Helical" evidence="7">
    <location>
        <begin position="382"/>
        <end position="404"/>
    </location>
</feature>
<comment type="subcellular location">
    <subcellularLocation>
        <location evidence="1">Cell membrane</location>
        <topology evidence="1">Multi-pass membrane protein</topology>
    </subcellularLocation>
</comment>
<name>A0ABY0NRV8_9HYPH</name>
<keyword evidence="6 7" id="KW-0472">Membrane</keyword>
<feature type="transmembrane region" description="Helical" evidence="7">
    <location>
        <begin position="267"/>
        <end position="291"/>
    </location>
</feature>
<dbReference type="EMBL" id="FNBZ01000002">
    <property type="protein sequence ID" value="SDG00214.1"/>
    <property type="molecule type" value="Genomic_DNA"/>
</dbReference>
<comment type="caution">
    <text evidence="8">The sequence shown here is derived from an EMBL/GenBank/DDBJ whole genome shotgun (WGS) entry which is preliminary data.</text>
</comment>
<dbReference type="Proteomes" id="UP000199468">
    <property type="component" value="Unassembled WGS sequence"/>
</dbReference>
<evidence type="ECO:0000256" key="7">
    <source>
        <dbReference type="SAM" id="Phobius"/>
    </source>
</evidence>
<feature type="transmembrane region" description="Helical" evidence="7">
    <location>
        <begin position="157"/>
        <end position="188"/>
    </location>
</feature>
<feature type="transmembrane region" description="Helical" evidence="7">
    <location>
        <begin position="338"/>
        <end position="362"/>
    </location>
</feature>
<feature type="transmembrane region" description="Helical" evidence="7">
    <location>
        <begin position="237"/>
        <end position="255"/>
    </location>
</feature>
<keyword evidence="3" id="KW-1003">Cell membrane</keyword>
<sequence>MSVAETDAEMAMQNAERLPTLGEATRIWAKIGLLSFGGPAGQIALMHRELVEERRWIGEERFLHALNYCMLLPGPEAQQLAVYIGWLMHRTIGGLIAGLLFILPGALVMLGLSILYVTWRHVPLVDGVFFGVKAAVLAIVIEAGLRISRRALKTGAMVGIAVAAFAGIFLFKLPFPLIVLLAGLAGWLGNRIRPGWFGKGGAGGAADAAGEGLLDALLARGELDHIRPSAGRAARVLAVWLPLWLGPVALFWLVAGSASVWTQVGSFFSAMAVVTFGGAYAALAYVAQAAVDGFGWLAPGEMLDGLGLAETTPGPLILVLEFVGFLAAFRAPGSLPPLVAGGLGALLTVWVTFAPCFLWIFLGAPYVEALRGNRAISAALGAITAAVVGVIANLALWFGLHVLFREVGSLSFLGMSPEVPVLTSLDWRAALLAAGAAIALLRFKLGMMPVLAICAVAGIVLKGGF</sequence>
<dbReference type="InterPro" id="IPR014047">
    <property type="entry name" value="Chr_Tranpt_l_chain"/>
</dbReference>
<evidence type="ECO:0000313" key="8">
    <source>
        <dbReference type="EMBL" id="SDG00214.1"/>
    </source>
</evidence>
<feature type="transmembrane region" description="Helical" evidence="7">
    <location>
        <begin position="128"/>
        <end position="145"/>
    </location>
</feature>
<keyword evidence="9" id="KW-1185">Reference proteome</keyword>
<gene>
    <name evidence="8" type="ORF">SAMN05421844_102595</name>
</gene>
<proteinExistence type="inferred from homology"/>
<evidence type="ECO:0000256" key="4">
    <source>
        <dbReference type="ARBA" id="ARBA00022692"/>
    </source>
</evidence>
<evidence type="ECO:0000256" key="6">
    <source>
        <dbReference type="ARBA" id="ARBA00023136"/>
    </source>
</evidence>
<feature type="transmembrane region" description="Helical" evidence="7">
    <location>
        <begin position="311"/>
        <end position="331"/>
    </location>
</feature>
<evidence type="ECO:0000256" key="1">
    <source>
        <dbReference type="ARBA" id="ARBA00004651"/>
    </source>
</evidence>
<dbReference type="InterPro" id="IPR003370">
    <property type="entry name" value="Chromate_transpt"/>
</dbReference>
<dbReference type="PANTHER" id="PTHR33567:SF3">
    <property type="entry name" value="CHROMATE ION TRANSPORTER (EUROFUNG)"/>
    <property type="match status" value="1"/>
</dbReference>
<protein>
    <submittedName>
        <fullName evidence="8">Chromate transporter</fullName>
    </submittedName>
</protein>
<keyword evidence="5 7" id="KW-1133">Transmembrane helix</keyword>
<dbReference type="NCBIfam" id="TIGR00937">
    <property type="entry name" value="2A51"/>
    <property type="match status" value="1"/>
</dbReference>
<dbReference type="PANTHER" id="PTHR33567">
    <property type="entry name" value="CHROMATE ION TRANSPORTER (EUROFUNG)"/>
    <property type="match status" value="1"/>
</dbReference>
<evidence type="ECO:0000256" key="5">
    <source>
        <dbReference type="ARBA" id="ARBA00022989"/>
    </source>
</evidence>
<keyword evidence="4 7" id="KW-0812">Transmembrane</keyword>
<evidence type="ECO:0000256" key="2">
    <source>
        <dbReference type="ARBA" id="ARBA00005262"/>
    </source>
</evidence>
<accession>A0ABY0NRV8</accession>
<evidence type="ECO:0000256" key="3">
    <source>
        <dbReference type="ARBA" id="ARBA00022475"/>
    </source>
</evidence>
<reference evidence="8 9" key="1">
    <citation type="submission" date="2016-10" db="EMBL/GenBank/DDBJ databases">
        <authorList>
            <person name="Varghese N."/>
            <person name="Submissions S."/>
        </authorList>
    </citation>
    <scope>NUCLEOTIDE SEQUENCE [LARGE SCALE GENOMIC DNA]</scope>
    <source>
        <strain evidence="8 9">DSM 26672</strain>
    </source>
</reference>
<dbReference type="RefSeq" id="WP_091856594.1">
    <property type="nucleotide sequence ID" value="NZ_FNBZ01000002.1"/>
</dbReference>
<feature type="transmembrane region" description="Helical" evidence="7">
    <location>
        <begin position="447"/>
        <end position="464"/>
    </location>
</feature>
<dbReference type="PIRSF" id="PIRSF004810">
    <property type="entry name" value="ChrA"/>
    <property type="match status" value="1"/>
</dbReference>
<organism evidence="8 9">
    <name type="scientific">Bosea robiniae</name>
    <dbReference type="NCBI Taxonomy" id="1036780"/>
    <lineage>
        <taxon>Bacteria</taxon>
        <taxon>Pseudomonadati</taxon>
        <taxon>Pseudomonadota</taxon>
        <taxon>Alphaproteobacteria</taxon>
        <taxon>Hyphomicrobiales</taxon>
        <taxon>Boseaceae</taxon>
        <taxon>Bosea</taxon>
    </lineage>
</organism>
<comment type="similarity">
    <text evidence="2">Belongs to the chromate ion transporter (CHR) (TC 2.A.51) family.</text>
</comment>
<feature type="transmembrane region" description="Helical" evidence="7">
    <location>
        <begin position="95"/>
        <end position="116"/>
    </location>
</feature>
<dbReference type="Pfam" id="PF02417">
    <property type="entry name" value="Chromate_transp"/>
    <property type="match status" value="2"/>
</dbReference>